<evidence type="ECO:0000256" key="9">
    <source>
        <dbReference type="ARBA" id="ARBA00022801"/>
    </source>
</evidence>
<dbReference type="Pfam" id="PF01367">
    <property type="entry name" value="5_3_exonuc"/>
    <property type="match status" value="1"/>
</dbReference>
<dbReference type="InterPro" id="IPR002562">
    <property type="entry name" value="3'-5'_exonuclease_dom"/>
</dbReference>
<dbReference type="InterPro" id="IPR002421">
    <property type="entry name" value="5-3_exonuclease"/>
</dbReference>
<dbReference type="InterPro" id="IPR036397">
    <property type="entry name" value="RNaseH_sf"/>
</dbReference>
<feature type="domain" description="DNA-directed DNA polymerase family A palm" evidence="19">
    <location>
        <begin position="628"/>
        <end position="834"/>
    </location>
</feature>
<comment type="catalytic activity">
    <reaction evidence="14 16">
        <text>DNA(n) + a 2'-deoxyribonucleoside 5'-triphosphate = DNA(n+1) + diphosphate</text>
        <dbReference type="Rhea" id="RHEA:22508"/>
        <dbReference type="Rhea" id="RHEA-COMP:17339"/>
        <dbReference type="Rhea" id="RHEA-COMP:17340"/>
        <dbReference type="ChEBI" id="CHEBI:33019"/>
        <dbReference type="ChEBI" id="CHEBI:61560"/>
        <dbReference type="ChEBI" id="CHEBI:173112"/>
        <dbReference type="EC" id="2.7.7.7"/>
    </reaction>
</comment>
<dbReference type="SMART" id="SM00482">
    <property type="entry name" value="POLAc"/>
    <property type="match status" value="1"/>
</dbReference>
<evidence type="ECO:0000256" key="8">
    <source>
        <dbReference type="ARBA" id="ARBA00022763"/>
    </source>
</evidence>
<dbReference type="Proteomes" id="UP000014627">
    <property type="component" value="Unassembled WGS sequence"/>
</dbReference>
<reference evidence="20 21" key="1">
    <citation type="submission" date="2013-04" db="EMBL/GenBank/DDBJ databases">
        <title>Genome sequence of Chlamydia psittaci 99DC5.</title>
        <authorList>
            <person name="Huot-Creasy H."/>
            <person name="McCracken C.L."/>
            <person name="Humphries M."/>
            <person name="Sachse K."/>
            <person name="Laroucau K."/>
            <person name="Bavoil P."/>
            <person name="Myers G.S."/>
        </authorList>
    </citation>
    <scope>NUCLEOTIDE SEQUENCE [LARGE SCALE GENOMIC DNA]</scope>
    <source>
        <strain evidence="20 21">99DC5</strain>
    </source>
</reference>
<dbReference type="InterPro" id="IPR020046">
    <property type="entry name" value="5-3_exonucl_a-hlix_arch_N"/>
</dbReference>
<evidence type="ECO:0000256" key="6">
    <source>
        <dbReference type="ARBA" id="ARBA00022705"/>
    </source>
</evidence>
<name>A0ABP2X304_CHLPS</name>
<keyword evidence="12 16" id="KW-0238">DNA-binding</keyword>
<evidence type="ECO:0000256" key="1">
    <source>
        <dbReference type="ARBA" id="ARBA00007705"/>
    </source>
</evidence>
<dbReference type="CDD" id="cd08637">
    <property type="entry name" value="DNA_pol_A_pol_I_C"/>
    <property type="match status" value="1"/>
</dbReference>
<keyword evidence="13 16" id="KW-0234">DNA repair</keyword>
<dbReference type="SMART" id="SM00279">
    <property type="entry name" value="HhH2"/>
    <property type="match status" value="1"/>
</dbReference>
<evidence type="ECO:0000256" key="5">
    <source>
        <dbReference type="ARBA" id="ARBA00022695"/>
    </source>
</evidence>
<dbReference type="InterPro" id="IPR029060">
    <property type="entry name" value="PIN-like_dom_sf"/>
</dbReference>
<keyword evidence="8 16" id="KW-0227">DNA damage</keyword>
<dbReference type="PRINTS" id="PR00868">
    <property type="entry name" value="DNAPOLI"/>
</dbReference>
<evidence type="ECO:0000256" key="15">
    <source>
        <dbReference type="NCBIfam" id="TIGR00593"/>
    </source>
</evidence>
<dbReference type="Gene3D" id="1.20.1060.10">
    <property type="entry name" value="Taq DNA Polymerase, Chain T, domain 4"/>
    <property type="match status" value="1"/>
</dbReference>
<sequence length="869" mass="98018">MRKIFILDASGFVFRAYFALPDMKNSSGEGTQAVFGFIRSINKLIKEFSPNHMVAVFDGPNNKQSRREIYADYKIHREKKDENLYQQIPIVKEYCNLLGLRYLEIEGVEADDVIASITKQAVAEGYEVCLCTADKDLLQLVGPNVVALNPWKDKPPIDENGVVDIYGVPPSRIADYLALVGDTSDNIPGVSGCGPKKATALLQKYHSVEGILEHLDELTGSTHKMISEQKDVLLLSKDLAVLNNNIPLPMSISGFEFPLHQVRQEEINTFYMRHGFKTLVQPVEETSNIDVEIINSSQPLVRVLSTLQGKSVAFSVGYKGNFLPSLTLMGVALACDEQVYYVDIEHAQDDVITPLKDFFKRKDTEFYGYNIKRDHHALKNAGIHIDNITLDLALAEHLINGGAKISYQTLLVDHGLMESAGKYGKEWGQLSLPILKSPAKPAEYFGEFVSHLPKIKKSLLEELKIKGVEDLFFNMEMPLENVLFTIERNGMPLDVEDLQELERTLSEELAILTDDIYTLAGASFNIKSPKQLSDVLYNKLGLTPIDKARSTKAEVLEALLGEHEIVEKILAFRAIEKLLSTYVKALPRQIDPHTSRIHPTFNQMGTVTGRLACQDPNLQNIPIRSERGRLLRKAFRDTRQNNYFLSADYSQIELRFLAHLSQDESLKLAFESREDVHTFTASQVFHVPLEEVTKQQRMQAKTVNFGIIYGQQAYGLSKILKISVSEAQKLIDAYFDRYPAVARFIDETISQACENLRVKTLLGRERIIDNWTEFSNSRAASGRLAVNTRIQGSAAELIKLAMLQLADALEKRKLRSRMLLQIHDELIFEVPEEEKEEVQTLVRDIMESAMILSVPLVVNILIGKNWAEC</sequence>
<dbReference type="InterPro" id="IPR036279">
    <property type="entry name" value="5-3_exonuclease_C_sf"/>
</dbReference>
<evidence type="ECO:0000313" key="21">
    <source>
        <dbReference type="Proteomes" id="UP000014627"/>
    </source>
</evidence>
<dbReference type="Pfam" id="PF00476">
    <property type="entry name" value="DNA_pol_A"/>
    <property type="match status" value="1"/>
</dbReference>
<dbReference type="InterPro" id="IPR012337">
    <property type="entry name" value="RNaseH-like_sf"/>
</dbReference>
<protein>
    <recommendedName>
        <fullName evidence="3 15">DNA polymerase I</fullName>
        <ecNumber evidence="2 15">2.7.7.7</ecNumber>
    </recommendedName>
</protein>
<dbReference type="SUPFAM" id="SSF47807">
    <property type="entry name" value="5' to 3' exonuclease, C-terminal subdomain"/>
    <property type="match status" value="1"/>
</dbReference>
<dbReference type="PANTHER" id="PTHR10133">
    <property type="entry name" value="DNA POLYMERASE I"/>
    <property type="match status" value="1"/>
</dbReference>
<dbReference type="RefSeq" id="WP_014943655.1">
    <property type="nucleotide sequence ID" value="NZ_KE356190.1"/>
</dbReference>
<comment type="caution">
    <text evidence="20">The sequence shown here is derived from an EMBL/GenBank/DDBJ whole genome shotgun (WGS) entry which is preliminary data.</text>
</comment>
<dbReference type="EMBL" id="ATLC01000045">
    <property type="protein sequence ID" value="EPJ28088.1"/>
    <property type="molecule type" value="Genomic_DNA"/>
</dbReference>
<keyword evidence="11 16" id="KW-0239">DNA-directed DNA polymerase</keyword>
<dbReference type="Pfam" id="PF22619">
    <property type="entry name" value="DNA_polI_exo1"/>
    <property type="match status" value="1"/>
</dbReference>
<keyword evidence="6 16" id="KW-0235">DNA replication</keyword>
<evidence type="ECO:0000313" key="20">
    <source>
        <dbReference type="EMBL" id="EPJ28088.1"/>
    </source>
</evidence>
<dbReference type="SMART" id="SM00475">
    <property type="entry name" value="53EXOc"/>
    <property type="match status" value="1"/>
</dbReference>
<dbReference type="PANTHER" id="PTHR10133:SF27">
    <property type="entry name" value="DNA POLYMERASE NU"/>
    <property type="match status" value="1"/>
</dbReference>
<keyword evidence="7" id="KW-0540">Nuclease</keyword>
<evidence type="ECO:0000256" key="14">
    <source>
        <dbReference type="ARBA" id="ARBA00049244"/>
    </source>
</evidence>
<dbReference type="EC" id="2.7.7.7" evidence="2 15"/>
<keyword evidence="10" id="KW-0269">Exonuclease</keyword>
<evidence type="ECO:0000256" key="2">
    <source>
        <dbReference type="ARBA" id="ARBA00012417"/>
    </source>
</evidence>
<dbReference type="SUPFAM" id="SSF56672">
    <property type="entry name" value="DNA/RNA polymerases"/>
    <property type="match status" value="1"/>
</dbReference>
<evidence type="ECO:0000256" key="16">
    <source>
        <dbReference type="RuleBase" id="RU004460"/>
    </source>
</evidence>
<dbReference type="Gene3D" id="3.40.50.1010">
    <property type="entry name" value="5'-nuclease"/>
    <property type="match status" value="1"/>
</dbReference>
<dbReference type="SUPFAM" id="SSF88723">
    <property type="entry name" value="PIN domain-like"/>
    <property type="match status" value="1"/>
</dbReference>
<dbReference type="InterPro" id="IPR020045">
    <property type="entry name" value="DNA_polI_H3TH"/>
</dbReference>
<evidence type="ECO:0000259" key="17">
    <source>
        <dbReference type="SMART" id="SM00474"/>
    </source>
</evidence>
<accession>A0ABP2X304</accession>
<comment type="similarity">
    <text evidence="1 16">Belongs to the DNA polymerase type-A family.</text>
</comment>
<evidence type="ECO:0000256" key="3">
    <source>
        <dbReference type="ARBA" id="ARBA00020311"/>
    </source>
</evidence>
<proteinExistence type="inferred from homology"/>
<dbReference type="CDD" id="cd09898">
    <property type="entry name" value="H3TH_53EXO"/>
    <property type="match status" value="1"/>
</dbReference>
<keyword evidence="21" id="KW-1185">Reference proteome</keyword>
<evidence type="ECO:0000259" key="18">
    <source>
        <dbReference type="SMART" id="SM00475"/>
    </source>
</evidence>
<dbReference type="Pfam" id="PF02739">
    <property type="entry name" value="5_3_exonuc_N"/>
    <property type="match status" value="1"/>
</dbReference>
<dbReference type="SUPFAM" id="SSF53098">
    <property type="entry name" value="Ribonuclease H-like"/>
    <property type="match status" value="1"/>
</dbReference>
<dbReference type="Gene3D" id="1.10.150.20">
    <property type="entry name" value="5' to 3' exonuclease, C-terminal subdomain"/>
    <property type="match status" value="2"/>
</dbReference>
<dbReference type="InterPro" id="IPR054690">
    <property type="entry name" value="DNA_polI_exonuclease"/>
</dbReference>
<feature type="domain" description="5'-3' exonuclease" evidence="18">
    <location>
        <begin position="2"/>
        <end position="258"/>
    </location>
</feature>
<evidence type="ECO:0000256" key="11">
    <source>
        <dbReference type="ARBA" id="ARBA00022932"/>
    </source>
</evidence>
<dbReference type="InterPro" id="IPR001098">
    <property type="entry name" value="DNA-dir_DNA_pol_A_palm_dom"/>
</dbReference>
<dbReference type="CDD" id="cd09859">
    <property type="entry name" value="PIN_53EXO"/>
    <property type="match status" value="1"/>
</dbReference>
<dbReference type="InterPro" id="IPR002298">
    <property type="entry name" value="DNA_polymerase_A"/>
</dbReference>
<evidence type="ECO:0000259" key="19">
    <source>
        <dbReference type="SMART" id="SM00482"/>
    </source>
</evidence>
<dbReference type="Gene3D" id="3.30.70.370">
    <property type="match status" value="1"/>
</dbReference>
<dbReference type="InterPro" id="IPR018320">
    <property type="entry name" value="DNA_polymerase_1"/>
</dbReference>
<dbReference type="NCBIfam" id="NF004397">
    <property type="entry name" value="PRK05755.1"/>
    <property type="match status" value="1"/>
</dbReference>
<feature type="domain" description="3'-5' exonuclease" evidence="17">
    <location>
        <begin position="291"/>
        <end position="464"/>
    </location>
</feature>
<dbReference type="CDD" id="cd06140">
    <property type="entry name" value="DNA_polA_I_Bacillus_like_exo"/>
    <property type="match status" value="1"/>
</dbReference>
<organism evidence="20 21">
    <name type="scientific">Chlamydia psittaci 99DC5</name>
    <dbReference type="NCBI Taxonomy" id="1112251"/>
    <lineage>
        <taxon>Bacteria</taxon>
        <taxon>Pseudomonadati</taxon>
        <taxon>Chlamydiota</taxon>
        <taxon>Chlamydiia</taxon>
        <taxon>Chlamydiales</taxon>
        <taxon>Chlamydiaceae</taxon>
        <taxon>Chlamydia/Chlamydophila group</taxon>
        <taxon>Chlamydia</taxon>
    </lineage>
</organism>
<evidence type="ECO:0000256" key="7">
    <source>
        <dbReference type="ARBA" id="ARBA00022722"/>
    </source>
</evidence>
<dbReference type="SMART" id="SM00474">
    <property type="entry name" value="35EXOc"/>
    <property type="match status" value="1"/>
</dbReference>
<evidence type="ECO:0000256" key="13">
    <source>
        <dbReference type="ARBA" id="ARBA00023204"/>
    </source>
</evidence>
<keyword evidence="5 16" id="KW-0548">Nucleotidyltransferase</keyword>
<keyword evidence="4 16" id="KW-0808">Transferase</keyword>
<evidence type="ECO:0000256" key="4">
    <source>
        <dbReference type="ARBA" id="ARBA00022679"/>
    </source>
</evidence>
<dbReference type="NCBIfam" id="TIGR00593">
    <property type="entry name" value="pola"/>
    <property type="match status" value="1"/>
</dbReference>
<dbReference type="InterPro" id="IPR043502">
    <property type="entry name" value="DNA/RNA_pol_sf"/>
</dbReference>
<keyword evidence="9" id="KW-0378">Hydrolase</keyword>
<gene>
    <name evidence="16 20" type="primary">polA</name>
    <name evidence="20" type="ORF">CP99DC5_0558</name>
</gene>
<evidence type="ECO:0000256" key="12">
    <source>
        <dbReference type="ARBA" id="ARBA00023125"/>
    </source>
</evidence>
<dbReference type="InterPro" id="IPR008918">
    <property type="entry name" value="HhH2"/>
</dbReference>
<dbReference type="Gene3D" id="3.30.420.10">
    <property type="entry name" value="Ribonuclease H-like superfamily/Ribonuclease H"/>
    <property type="match status" value="1"/>
</dbReference>
<evidence type="ECO:0000256" key="10">
    <source>
        <dbReference type="ARBA" id="ARBA00022839"/>
    </source>
</evidence>
<dbReference type="GO" id="GO:0003887">
    <property type="term" value="F:DNA-directed DNA polymerase activity"/>
    <property type="evidence" value="ECO:0007669"/>
    <property type="project" value="UniProtKB-EC"/>
</dbReference>